<keyword evidence="3" id="KW-1185">Reference proteome</keyword>
<proteinExistence type="predicted"/>
<dbReference type="Proteomes" id="UP000293296">
    <property type="component" value="Plasmid pDCAR2"/>
</dbReference>
<geneLocation type="plasmid" evidence="3">
    <name>pdcar2</name>
</geneLocation>
<dbReference type="GeneID" id="39472105"/>
<organism evidence="2 3">
    <name type="scientific">Solidesulfovibrio carbinolicus</name>
    <dbReference type="NCBI Taxonomy" id="296842"/>
    <lineage>
        <taxon>Bacteria</taxon>
        <taxon>Pseudomonadati</taxon>
        <taxon>Thermodesulfobacteriota</taxon>
        <taxon>Desulfovibrionia</taxon>
        <taxon>Desulfovibrionales</taxon>
        <taxon>Desulfovibrionaceae</taxon>
        <taxon>Solidesulfovibrio</taxon>
    </lineage>
</organism>
<sequence>MGWKERKREQGYRDVLVWLEPAAVEALEQLKAASPGLSVADLVSRAVIVAAGMELPMVAGPVAGGLDPVVVSLKDQLAGIEERLARVEASTMPSATVIMPVEPVHRDNDLEAEAPQAPVDAPEDQDGGAEGEPAKRRNWNGRVDQGTLLEAVADKVEEVGGWDFNVTALFRELEAKGLKVHGHARNFCTWVTKHHTAIEAILDQRRATR</sequence>
<dbReference type="KEGG" id="dcb:C3Y92_20545"/>
<keyword evidence="2" id="KW-0614">Plasmid</keyword>
<dbReference type="AlphaFoldDB" id="A0A4P6HVW6"/>
<gene>
    <name evidence="2" type="ORF">C3Y92_20545</name>
</gene>
<feature type="region of interest" description="Disordered" evidence="1">
    <location>
        <begin position="116"/>
        <end position="141"/>
    </location>
</feature>
<evidence type="ECO:0000313" key="3">
    <source>
        <dbReference type="Proteomes" id="UP000293296"/>
    </source>
</evidence>
<accession>A0A4P6HVW6</accession>
<evidence type="ECO:0000256" key="1">
    <source>
        <dbReference type="SAM" id="MobiDB-lite"/>
    </source>
</evidence>
<evidence type="ECO:0000313" key="2">
    <source>
        <dbReference type="EMBL" id="QAZ69668.1"/>
    </source>
</evidence>
<dbReference type="OrthoDB" id="9856509at2"/>
<dbReference type="EMBL" id="CP026540">
    <property type="protein sequence ID" value="QAZ69668.1"/>
    <property type="molecule type" value="Genomic_DNA"/>
</dbReference>
<protein>
    <submittedName>
        <fullName evidence="2">Uncharacterized protein</fullName>
    </submittedName>
</protein>
<reference evidence="2 3" key="1">
    <citation type="submission" date="2018-02" db="EMBL/GenBank/DDBJ databases">
        <title>Genome sequence of Desulfovibrio carbinolicus DSM 3852.</title>
        <authorList>
            <person name="Wilbanks E."/>
            <person name="Skennerton C.T."/>
            <person name="Orphan V.J."/>
        </authorList>
    </citation>
    <scope>NUCLEOTIDE SEQUENCE [LARGE SCALE GENOMIC DNA]</scope>
    <source>
        <strain evidence="2 3">DSM 3852</strain>
        <plasmid evidence="3">pdcar2</plasmid>
    </source>
</reference>
<dbReference type="RefSeq" id="WP_129356168.1">
    <property type="nucleotide sequence ID" value="NZ_CP026540.1"/>
</dbReference>
<name>A0A4P6HVW6_9BACT</name>